<protein>
    <submittedName>
        <fullName evidence="2">Uncharacterized protein</fullName>
    </submittedName>
</protein>
<dbReference type="EMBL" id="JAVXUO010002486">
    <property type="protein sequence ID" value="KAK2972859.1"/>
    <property type="molecule type" value="Genomic_DNA"/>
</dbReference>
<accession>A0AA88QLA3</accession>
<comment type="caution">
    <text evidence="2">The sequence shown here is derived from an EMBL/GenBank/DDBJ whole genome shotgun (WGS) entry which is preliminary data.</text>
</comment>
<evidence type="ECO:0000313" key="2">
    <source>
        <dbReference type="EMBL" id="KAK2972859.1"/>
    </source>
</evidence>
<evidence type="ECO:0000256" key="1">
    <source>
        <dbReference type="SAM" id="MobiDB-lite"/>
    </source>
</evidence>
<evidence type="ECO:0000313" key="3">
    <source>
        <dbReference type="Proteomes" id="UP001187471"/>
    </source>
</evidence>
<proteinExistence type="predicted"/>
<reference evidence="2" key="1">
    <citation type="submission" date="2022-12" db="EMBL/GenBank/DDBJ databases">
        <title>Draft genome assemblies for two species of Escallonia (Escalloniales).</title>
        <authorList>
            <person name="Chanderbali A."/>
            <person name="Dervinis C."/>
            <person name="Anghel I."/>
            <person name="Soltis D."/>
            <person name="Soltis P."/>
            <person name="Zapata F."/>
        </authorList>
    </citation>
    <scope>NUCLEOTIDE SEQUENCE</scope>
    <source>
        <strain evidence="2">UCBG92.1500</strain>
        <tissue evidence="2">Leaf</tissue>
    </source>
</reference>
<dbReference type="Proteomes" id="UP001187471">
    <property type="component" value="Unassembled WGS sequence"/>
</dbReference>
<gene>
    <name evidence="2" type="ORF">RJ640_028387</name>
</gene>
<organism evidence="2 3">
    <name type="scientific">Escallonia rubra</name>
    <dbReference type="NCBI Taxonomy" id="112253"/>
    <lineage>
        <taxon>Eukaryota</taxon>
        <taxon>Viridiplantae</taxon>
        <taxon>Streptophyta</taxon>
        <taxon>Embryophyta</taxon>
        <taxon>Tracheophyta</taxon>
        <taxon>Spermatophyta</taxon>
        <taxon>Magnoliopsida</taxon>
        <taxon>eudicotyledons</taxon>
        <taxon>Gunneridae</taxon>
        <taxon>Pentapetalae</taxon>
        <taxon>asterids</taxon>
        <taxon>campanulids</taxon>
        <taxon>Escalloniales</taxon>
        <taxon>Escalloniaceae</taxon>
        <taxon>Escallonia</taxon>
    </lineage>
</organism>
<keyword evidence="3" id="KW-1185">Reference proteome</keyword>
<name>A0AA88QLA3_9ASTE</name>
<dbReference type="AlphaFoldDB" id="A0AA88QLA3"/>
<feature type="region of interest" description="Disordered" evidence="1">
    <location>
        <begin position="96"/>
        <end position="122"/>
    </location>
</feature>
<sequence>MTRDKSSTLLLIGECLLPIRTVLVLFSVTSRKGFSLNEPKANIFARKYKSKPIFSNSSVRAAAVPYLLVELRAPVLAEGGHCGVADAEVRDRVAAGADSEAPRVGGGCGAAAGSGAGEEPAG</sequence>
<feature type="compositionally biased region" description="Gly residues" evidence="1">
    <location>
        <begin position="104"/>
        <end position="116"/>
    </location>
</feature>